<protein>
    <submittedName>
        <fullName evidence="2">Uncharacterized protein</fullName>
    </submittedName>
</protein>
<evidence type="ECO:0000313" key="2">
    <source>
        <dbReference type="EMBL" id="CAA9558411.1"/>
    </source>
</evidence>
<proteinExistence type="predicted"/>
<feature type="non-terminal residue" evidence="2">
    <location>
        <position position="1"/>
    </location>
</feature>
<evidence type="ECO:0000256" key="1">
    <source>
        <dbReference type="SAM" id="MobiDB-lite"/>
    </source>
</evidence>
<feature type="non-terminal residue" evidence="2">
    <location>
        <position position="53"/>
    </location>
</feature>
<sequence>CSCRGASMGPRGGGTDATALTMGPSALRGHSPARSSLTRNPLARAAPTGPTAP</sequence>
<name>A0A6J4UWV7_9BACT</name>
<organism evidence="2">
    <name type="scientific">uncultured Thermomicrobiales bacterium</name>
    <dbReference type="NCBI Taxonomy" id="1645740"/>
    <lineage>
        <taxon>Bacteria</taxon>
        <taxon>Pseudomonadati</taxon>
        <taxon>Thermomicrobiota</taxon>
        <taxon>Thermomicrobia</taxon>
        <taxon>Thermomicrobiales</taxon>
        <taxon>environmental samples</taxon>
    </lineage>
</organism>
<dbReference type="AlphaFoldDB" id="A0A6J4UWV7"/>
<reference evidence="2" key="1">
    <citation type="submission" date="2020-02" db="EMBL/GenBank/DDBJ databases">
        <authorList>
            <person name="Meier V. D."/>
        </authorList>
    </citation>
    <scope>NUCLEOTIDE SEQUENCE</scope>
    <source>
        <strain evidence="2">AVDCRST_MAG19</strain>
    </source>
</reference>
<dbReference type="EMBL" id="CADCWL010000063">
    <property type="protein sequence ID" value="CAA9558411.1"/>
    <property type="molecule type" value="Genomic_DNA"/>
</dbReference>
<gene>
    <name evidence="2" type="ORF">AVDCRST_MAG19-1422</name>
</gene>
<accession>A0A6J4UWV7</accession>
<feature type="region of interest" description="Disordered" evidence="1">
    <location>
        <begin position="1"/>
        <end position="53"/>
    </location>
</feature>